<feature type="transmembrane region" description="Helical" evidence="1">
    <location>
        <begin position="47"/>
        <end position="67"/>
    </location>
</feature>
<feature type="transmembrane region" description="Helical" evidence="1">
    <location>
        <begin position="87"/>
        <end position="106"/>
    </location>
</feature>
<name>A0AA40AAN2_9PEZI</name>
<comment type="caution">
    <text evidence="2">The sequence shown here is derived from an EMBL/GenBank/DDBJ whole genome shotgun (WGS) entry which is preliminary data.</text>
</comment>
<evidence type="ECO:0000313" key="2">
    <source>
        <dbReference type="EMBL" id="KAK0712382.1"/>
    </source>
</evidence>
<keyword evidence="1" id="KW-0812">Transmembrane</keyword>
<dbReference type="GeneID" id="85325436"/>
<dbReference type="AlphaFoldDB" id="A0AA40AAN2"/>
<organism evidence="2 3">
    <name type="scientific">Lasiosphaeria miniovina</name>
    <dbReference type="NCBI Taxonomy" id="1954250"/>
    <lineage>
        <taxon>Eukaryota</taxon>
        <taxon>Fungi</taxon>
        <taxon>Dikarya</taxon>
        <taxon>Ascomycota</taxon>
        <taxon>Pezizomycotina</taxon>
        <taxon>Sordariomycetes</taxon>
        <taxon>Sordariomycetidae</taxon>
        <taxon>Sordariales</taxon>
        <taxon>Lasiosphaeriaceae</taxon>
        <taxon>Lasiosphaeria</taxon>
    </lineage>
</organism>
<gene>
    <name evidence="2" type="ORF">B0T26DRAFT_714124</name>
</gene>
<reference evidence="2" key="1">
    <citation type="submission" date="2023-06" db="EMBL/GenBank/DDBJ databases">
        <title>Genome-scale phylogeny and comparative genomics of the fungal order Sordariales.</title>
        <authorList>
            <consortium name="Lawrence Berkeley National Laboratory"/>
            <person name="Hensen N."/>
            <person name="Bonometti L."/>
            <person name="Westerberg I."/>
            <person name="Brannstrom I.O."/>
            <person name="Guillou S."/>
            <person name="Cros-Aarteil S."/>
            <person name="Calhoun S."/>
            <person name="Haridas S."/>
            <person name="Kuo A."/>
            <person name="Mondo S."/>
            <person name="Pangilinan J."/>
            <person name="Riley R."/>
            <person name="LaButti K."/>
            <person name="Andreopoulos B."/>
            <person name="Lipzen A."/>
            <person name="Chen C."/>
            <person name="Yanf M."/>
            <person name="Daum C."/>
            <person name="Ng V."/>
            <person name="Clum A."/>
            <person name="Steindorff A."/>
            <person name="Ohm R."/>
            <person name="Martin F."/>
            <person name="Silar P."/>
            <person name="Natvig D."/>
            <person name="Lalanne C."/>
            <person name="Gautier V."/>
            <person name="Ament-velasquez S.L."/>
            <person name="Kruys A."/>
            <person name="Hutchinson M.I."/>
            <person name="Powell A.J."/>
            <person name="Barry K."/>
            <person name="Miller A.N."/>
            <person name="Grigoriev I.V."/>
            <person name="Debuchy R."/>
            <person name="Gladieux P."/>
            <person name="Thoren M.H."/>
            <person name="Johannesson H."/>
        </authorList>
    </citation>
    <scope>NUCLEOTIDE SEQUENCE</scope>
    <source>
        <strain evidence="2">SMH2392-1A</strain>
    </source>
</reference>
<dbReference type="RefSeq" id="XP_060293705.1">
    <property type="nucleotide sequence ID" value="XM_060442166.1"/>
</dbReference>
<evidence type="ECO:0000256" key="1">
    <source>
        <dbReference type="SAM" id="Phobius"/>
    </source>
</evidence>
<dbReference type="Proteomes" id="UP001172101">
    <property type="component" value="Unassembled WGS sequence"/>
</dbReference>
<protein>
    <submittedName>
        <fullName evidence="2">Uncharacterized protein</fullName>
    </submittedName>
</protein>
<proteinExistence type="predicted"/>
<evidence type="ECO:0000313" key="3">
    <source>
        <dbReference type="Proteomes" id="UP001172101"/>
    </source>
</evidence>
<keyword evidence="1" id="KW-0472">Membrane</keyword>
<sequence>MERSGLTGQYAIWQIVLHSLSLVLCIAIIAAASYATSFGFGYGEGMASSFVVAFWALGVDVAEMVALADPKKRLRRCTELGRGTLEIFTAAICVLLPLFLYGAAHFTHGCVDKPLNDCENGDIVRKADRGVTLAMDMAFAVAGLHFIFFIFACVEYSAKRKQTKGET</sequence>
<accession>A0AA40AAN2</accession>
<feature type="transmembrane region" description="Helical" evidence="1">
    <location>
        <begin position="137"/>
        <end position="158"/>
    </location>
</feature>
<keyword evidence="1" id="KW-1133">Transmembrane helix</keyword>
<dbReference type="EMBL" id="JAUIRO010000005">
    <property type="protein sequence ID" value="KAK0712382.1"/>
    <property type="molecule type" value="Genomic_DNA"/>
</dbReference>
<feature type="transmembrane region" description="Helical" evidence="1">
    <location>
        <begin position="12"/>
        <end position="35"/>
    </location>
</feature>
<keyword evidence="3" id="KW-1185">Reference proteome</keyword>